<sequence>MVKNISLKDNTKVSIKDKSFNDMIKCGEKVKRIFNLKEKDIYNLLKR</sequence>
<dbReference type="AlphaFoldDB" id="A0A077K2N8"/>
<accession>A0A077K2N8</accession>
<protein>
    <submittedName>
        <fullName evidence="1">Uncharacterized protein</fullName>
    </submittedName>
</protein>
<dbReference type="RefSeq" id="WP_032072336.1">
    <property type="nucleotide sequence ID" value="NC_025146.1"/>
</dbReference>
<dbReference type="EMBL" id="AB855771">
    <property type="protein sequence ID" value="BAP25584.1"/>
    <property type="molecule type" value="Genomic_DNA"/>
</dbReference>
<reference evidence="1" key="1">
    <citation type="submission" date="2013-09" db="EMBL/GenBank/DDBJ databases">
        <title>Analysis of type B2 neurotoxin-encoding plasmid in Clostridium botulinum.</title>
        <authorList>
            <person name="Hosomi K."/>
            <person name="Sakaguchi Y."/>
            <person name="Gotoh K."/>
            <person name="Nakamura K."/>
            <person name="Kohda T."/>
            <person name="Mukamoto M."/>
            <person name="Iida T."/>
            <person name="Kozaki S."/>
        </authorList>
    </citation>
    <scope>NUCLEOTIDE SEQUENCE</scope>
    <source>
        <strain evidence="1">111</strain>
        <plasmid evidence="1">pCB111</plasmid>
    </source>
</reference>
<keyword evidence="1" id="KW-0614">Plasmid</keyword>
<proteinExistence type="predicted"/>
<name>A0A077K2N8_CLOBO</name>
<organism evidence="1">
    <name type="scientific">Clostridium botulinum</name>
    <dbReference type="NCBI Taxonomy" id="1491"/>
    <lineage>
        <taxon>Bacteria</taxon>
        <taxon>Bacillati</taxon>
        <taxon>Bacillota</taxon>
        <taxon>Clostridia</taxon>
        <taxon>Eubacteriales</taxon>
        <taxon>Clostridiaceae</taxon>
        <taxon>Clostridium</taxon>
    </lineage>
</organism>
<evidence type="ECO:0000313" key="1">
    <source>
        <dbReference type="EMBL" id="BAP25584.1"/>
    </source>
</evidence>
<geneLocation type="plasmid" evidence="1">
    <name>pCB111</name>
</geneLocation>